<evidence type="ECO:0000313" key="2">
    <source>
        <dbReference type="EMBL" id="PKU40091.1"/>
    </source>
</evidence>
<gene>
    <name evidence="2" type="ORF">llap_9610</name>
</gene>
<dbReference type="EMBL" id="KZ506340">
    <property type="protein sequence ID" value="PKU40091.1"/>
    <property type="molecule type" value="Genomic_DNA"/>
</dbReference>
<feature type="region of interest" description="Disordered" evidence="1">
    <location>
        <begin position="1"/>
        <end position="22"/>
    </location>
</feature>
<evidence type="ECO:0000256" key="1">
    <source>
        <dbReference type="SAM" id="MobiDB-lite"/>
    </source>
</evidence>
<accession>A0A2I0U225</accession>
<reference evidence="3" key="1">
    <citation type="submission" date="2017-11" db="EMBL/GenBank/DDBJ databases">
        <authorList>
            <person name="Lima N.C."/>
            <person name="Parody-Merino A.M."/>
            <person name="Battley P.F."/>
            <person name="Fidler A.E."/>
            <person name="Prosdocimi F."/>
        </authorList>
    </citation>
    <scope>NUCLEOTIDE SEQUENCE [LARGE SCALE GENOMIC DNA]</scope>
</reference>
<keyword evidence="3" id="KW-1185">Reference proteome</keyword>
<protein>
    <submittedName>
        <fullName evidence="2">Uncharacterized protein</fullName>
    </submittedName>
</protein>
<sequence length="71" mass="8172">MPLDSLPPAAMPEADCKSRMPPGLPEEYRQIGSFLYYWYGNLPNHLLTPMEDLPEQGVKNEAEMTTFYESY</sequence>
<evidence type="ECO:0000313" key="3">
    <source>
        <dbReference type="Proteomes" id="UP000233556"/>
    </source>
</evidence>
<proteinExistence type="predicted"/>
<dbReference type="AlphaFoldDB" id="A0A2I0U225"/>
<organism evidence="2 3">
    <name type="scientific">Limosa lapponica baueri</name>
    <dbReference type="NCBI Taxonomy" id="1758121"/>
    <lineage>
        <taxon>Eukaryota</taxon>
        <taxon>Metazoa</taxon>
        <taxon>Chordata</taxon>
        <taxon>Craniata</taxon>
        <taxon>Vertebrata</taxon>
        <taxon>Euteleostomi</taxon>
        <taxon>Archelosauria</taxon>
        <taxon>Archosauria</taxon>
        <taxon>Dinosauria</taxon>
        <taxon>Saurischia</taxon>
        <taxon>Theropoda</taxon>
        <taxon>Coelurosauria</taxon>
        <taxon>Aves</taxon>
        <taxon>Neognathae</taxon>
        <taxon>Neoaves</taxon>
        <taxon>Charadriiformes</taxon>
        <taxon>Scolopacidae</taxon>
        <taxon>Limosa</taxon>
    </lineage>
</organism>
<reference evidence="3" key="2">
    <citation type="submission" date="2017-12" db="EMBL/GenBank/DDBJ databases">
        <title>Genome sequence of the Bar-tailed Godwit (Limosa lapponica baueri).</title>
        <authorList>
            <person name="Lima N.C.B."/>
            <person name="Parody-Merino A.M."/>
            <person name="Battley P.F."/>
            <person name="Fidler A.E."/>
            <person name="Prosdocimi F."/>
        </authorList>
    </citation>
    <scope>NUCLEOTIDE SEQUENCE [LARGE SCALE GENOMIC DNA]</scope>
</reference>
<dbReference type="Proteomes" id="UP000233556">
    <property type="component" value="Unassembled WGS sequence"/>
</dbReference>
<name>A0A2I0U225_LIMLA</name>